<reference evidence="1" key="1">
    <citation type="submission" date="2021-03" db="EMBL/GenBank/DDBJ databases">
        <title>Acanthopleuribacteraceae sp. M133.</title>
        <authorList>
            <person name="Wang G."/>
        </authorList>
    </citation>
    <scope>NUCLEOTIDE SEQUENCE</scope>
    <source>
        <strain evidence="1">M133</strain>
    </source>
</reference>
<dbReference type="RefSeq" id="WP_237383422.1">
    <property type="nucleotide sequence ID" value="NZ_CP071793.1"/>
</dbReference>
<proteinExistence type="predicted"/>
<gene>
    <name evidence="1" type="ORF">J3U87_12770</name>
</gene>
<sequence length="350" mass="39062">MNGHGEHERKPIVVIEDHLYHIGEILQYLEVDAPDLIDQITVVCLDRPGPDTNKAVTAWLAAHPDLQVAAHMDPSAITAADRARLISLPEACFHNANRFCRQIAALIAPGGLLVQDIQLSSLHFLPDDRWWESIYLANTIRGMFAAHPPSCRFMSNKTGFEATFGADLFEAGFDPRDVLGKHRLAQQFVPALQRFRRQHFPLVVRDLGTDGWPREKWLGRQADIHEALATDYDLILWLDAAQKVRLSGRLIKTGSGKRCLTLKPDSQESRTWSQLIDAYLQGQAGISVRALGRRLAPEHALQAEMTNAAARHIHGLRARLTQGGAITTQSGFYLLSPTYRIARVDPLSEP</sequence>
<dbReference type="Proteomes" id="UP000663929">
    <property type="component" value="Chromosome"/>
</dbReference>
<keyword evidence="2" id="KW-1185">Reference proteome</keyword>
<dbReference type="EMBL" id="CP071793">
    <property type="protein sequence ID" value="QTD53320.1"/>
    <property type="molecule type" value="Genomic_DNA"/>
</dbReference>
<organism evidence="1 2">
    <name type="scientific">Sulfidibacter corallicola</name>
    <dbReference type="NCBI Taxonomy" id="2818388"/>
    <lineage>
        <taxon>Bacteria</taxon>
        <taxon>Pseudomonadati</taxon>
        <taxon>Acidobacteriota</taxon>
        <taxon>Holophagae</taxon>
        <taxon>Acanthopleuribacterales</taxon>
        <taxon>Acanthopleuribacteraceae</taxon>
        <taxon>Sulfidibacter</taxon>
    </lineage>
</organism>
<name>A0A8A4TUX4_SULCO</name>
<dbReference type="KEGG" id="scor:J3U87_12770"/>
<evidence type="ECO:0000313" key="1">
    <source>
        <dbReference type="EMBL" id="QTD53320.1"/>
    </source>
</evidence>
<accession>A0A8A4TUX4</accession>
<evidence type="ECO:0000313" key="2">
    <source>
        <dbReference type="Proteomes" id="UP000663929"/>
    </source>
</evidence>
<protein>
    <submittedName>
        <fullName evidence="1">Uncharacterized protein</fullName>
    </submittedName>
</protein>
<dbReference type="AlphaFoldDB" id="A0A8A4TUX4"/>